<dbReference type="EMBL" id="GGEC01048917">
    <property type="protein sequence ID" value="MBX29401.1"/>
    <property type="molecule type" value="Transcribed_RNA"/>
</dbReference>
<reference evidence="1" key="1">
    <citation type="submission" date="2018-02" db="EMBL/GenBank/DDBJ databases">
        <title>Rhizophora mucronata_Transcriptome.</title>
        <authorList>
            <person name="Meera S.P."/>
            <person name="Sreeshan A."/>
            <person name="Augustine A."/>
        </authorList>
    </citation>
    <scope>NUCLEOTIDE SEQUENCE</scope>
    <source>
        <tissue evidence="1">Leaf</tissue>
    </source>
</reference>
<organism evidence="1">
    <name type="scientific">Rhizophora mucronata</name>
    <name type="common">Asiatic mangrove</name>
    <dbReference type="NCBI Taxonomy" id="61149"/>
    <lineage>
        <taxon>Eukaryota</taxon>
        <taxon>Viridiplantae</taxon>
        <taxon>Streptophyta</taxon>
        <taxon>Embryophyta</taxon>
        <taxon>Tracheophyta</taxon>
        <taxon>Spermatophyta</taxon>
        <taxon>Magnoliopsida</taxon>
        <taxon>eudicotyledons</taxon>
        <taxon>Gunneridae</taxon>
        <taxon>Pentapetalae</taxon>
        <taxon>rosids</taxon>
        <taxon>fabids</taxon>
        <taxon>Malpighiales</taxon>
        <taxon>Rhizophoraceae</taxon>
        <taxon>Rhizophora</taxon>
    </lineage>
</organism>
<accession>A0A2P2MGP3</accession>
<evidence type="ECO:0000313" key="1">
    <source>
        <dbReference type="EMBL" id="MBX29401.1"/>
    </source>
</evidence>
<dbReference type="AlphaFoldDB" id="A0A2P2MGP3"/>
<name>A0A2P2MGP3_RHIMU</name>
<sequence length="76" mass="8775">MQTIPAAALLQIPSFPTAHVEEHQQPLGILHTFYPDSNHHEEEKLPMQFQKLQLESWGLACYSPQCCHRSTYDARQ</sequence>
<protein>
    <submittedName>
        <fullName evidence="1">Uncharacterized protein MANES_16G052800</fullName>
    </submittedName>
</protein>
<proteinExistence type="predicted"/>